<dbReference type="EC" id="2.1.1.-" evidence="1"/>
<feature type="binding site" evidence="1">
    <location>
        <position position="125"/>
    </location>
    <ligand>
        <name>S-adenosyl-L-methionine</name>
        <dbReference type="ChEBI" id="CHEBI:59789"/>
    </ligand>
</feature>
<dbReference type="CDD" id="cd02440">
    <property type="entry name" value="AdoMet_MTases"/>
    <property type="match status" value="1"/>
</dbReference>
<comment type="caution">
    <text evidence="1">Lacks conserved residue(s) required for the propagation of feature annotation.</text>
</comment>
<keyword evidence="1 2" id="KW-0808">Transferase</keyword>
<dbReference type="GO" id="GO:0032259">
    <property type="term" value="P:methylation"/>
    <property type="evidence" value="ECO:0007669"/>
    <property type="project" value="UniProtKB-KW"/>
</dbReference>
<dbReference type="PANTHER" id="PTHR43861">
    <property type="entry name" value="TRANS-ACONITATE 2-METHYLTRANSFERASE-RELATED"/>
    <property type="match status" value="1"/>
</dbReference>
<organism evidence="2 3">
    <name type="scientific">Aidingimonas halophila</name>
    <dbReference type="NCBI Taxonomy" id="574349"/>
    <lineage>
        <taxon>Bacteria</taxon>
        <taxon>Pseudomonadati</taxon>
        <taxon>Pseudomonadota</taxon>
        <taxon>Gammaproteobacteria</taxon>
        <taxon>Oceanospirillales</taxon>
        <taxon>Halomonadaceae</taxon>
        <taxon>Aidingimonas</taxon>
    </lineage>
</organism>
<proteinExistence type="inferred from homology"/>
<dbReference type="AlphaFoldDB" id="A0A1H2RKU6"/>
<keyword evidence="3" id="KW-1185">Reference proteome</keyword>
<comment type="catalytic activity">
    <reaction evidence="1">
        <text>5-carboxymethoxyuridine(34) in tRNA + S-adenosyl-L-methionine = 5-methoxycarbonylmethoxyuridine(34) in tRNA + S-adenosyl-L-homocysteine</text>
        <dbReference type="Rhea" id="RHEA:54080"/>
        <dbReference type="Rhea" id="RHEA-COMP:13383"/>
        <dbReference type="Rhea" id="RHEA-COMP:13781"/>
        <dbReference type="ChEBI" id="CHEBI:57856"/>
        <dbReference type="ChEBI" id="CHEBI:59789"/>
        <dbReference type="ChEBI" id="CHEBI:136879"/>
        <dbReference type="ChEBI" id="CHEBI:138053"/>
    </reaction>
</comment>
<dbReference type="GO" id="GO:0097697">
    <property type="term" value="F:tRNA (5-carboxymethoxyuridine(34)-5-O)-methyltransferase activity"/>
    <property type="evidence" value="ECO:0007669"/>
    <property type="project" value="UniProtKB-UniRule"/>
</dbReference>
<dbReference type="RefSeq" id="WP_092567765.1">
    <property type="nucleotide sequence ID" value="NZ_BMXH01000001.1"/>
</dbReference>
<dbReference type="InterPro" id="IPR033664">
    <property type="entry name" value="Cmo5U_methylTrfase"/>
</dbReference>
<dbReference type="Gene3D" id="3.40.50.150">
    <property type="entry name" value="Vaccinia Virus protein VP39"/>
    <property type="match status" value="1"/>
</dbReference>
<feature type="binding site" evidence="1">
    <location>
        <position position="39"/>
    </location>
    <ligand>
        <name>S-adenosyl-L-methionine</name>
        <dbReference type="ChEBI" id="CHEBI:59789"/>
    </ligand>
</feature>
<dbReference type="OrthoDB" id="4697647at2"/>
<dbReference type="SUPFAM" id="SSF53335">
    <property type="entry name" value="S-adenosyl-L-methionine-dependent methyltransferases"/>
    <property type="match status" value="1"/>
</dbReference>
<dbReference type="STRING" id="574349.SAMN05443545_101352"/>
<feature type="binding site" evidence="1">
    <location>
        <position position="83"/>
    </location>
    <ligand>
        <name>S-adenosyl-L-methionine</name>
        <dbReference type="ChEBI" id="CHEBI:59789"/>
    </ligand>
</feature>
<name>A0A1H2RKU6_9GAMM</name>
<keyword evidence="1 2" id="KW-0489">Methyltransferase</keyword>
<evidence type="ECO:0000313" key="3">
    <source>
        <dbReference type="Proteomes" id="UP000198500"/>
    </source>
</evidence>
<dbReference type="HAMAP" id="MF_02057">
    <property type="entry name" value="tRNA_methyltr_CmoM"/>
    <property type="match status" value="1"/>
</dbReference>
<protein>
    <recommendedName>
        <fullName evidence="1">tRNA 5-carboxymethoxyuridine methyltransferase</fullName>
        <ecNumber evidence="1">2.1.1.-</ecNumber>
    </recommendedName>
    <alternativeName>
        <fullName evidence="1">cmo5U methyltransferase</fullName>
    </alternativeName>
</protein>
<dbReference type="GO" id="GO:0006400">
    <property type="term" value="P:tRNA modification"/>
    <property type="evidence" value="ECO:0007669"/>
    <property type="project" value="UniProtKB-UniRule"/>
</dbReference>
<feature type="binding site" evidence="1">
    <location>
        <begin position="62"/>
        <end position="63"/>
    </location>
    <ligand>
        <name>S-adenosyl-L-methionine</name>
        <dbReference type="ChEBI" id="CHEBI:59789"/>
    </ligand>
</feature>
<gene>
    <name evidence="1" type="primary">cmoM</name>
    <name evidence="2" type="ORF">SAMN05443545_101352</name>
</gene>
<evidence type="ECO:0000313" key="2">
    <source>
        <dbReference type="EMBL" id="SDW20092.1"/>
    </source>
</evidence>
<reference evidence="2 3" key="1">
    <citation type="submission" date="2016-10" db="EMBL/GenBank/DDBJ databases">
        <authorList>
            <person name="de Groot N.N."/>
        </authorList>
    </citation>
    <scope>NUCLEOTIDE SEQUENCE [LARGE SCALE GENOMIC DNA]</scope>
    <source>
        <strain evidence="2 3">DSM 19219</strain>
    </source>
</reference>
<dbReference type="Pfam" id="PF13489">
    <property type="entry name" value="Methyltransf_23"/>
    <property type="match status" value="1"/>
</dbReference>
<dbReference type="EMBL" id="FNNI01000001">
    <property type="protein sequence ID" value="SDW20092.1"/>
    <property type="molecule type" value="Genomic_DNA"/>
</dbReference>
<comment type="similarity">
    <text evidence="1">Belongs to the class I-like SAM-binding methyltransferase superfamily. CmoM family.</text>
</comment>
<evidence type="ECO:0000256" key="1">
    <source>
        <dbReference type="HAMAP-Rule" id="MF_02057"/>
    </source>
</evidence>
<dbReference type="InterPro" id="IPR029063">
    <property type="entry name" value="SAM-dependent_MTases_sf"/>
</dbReference>
<keyword evidence="1" id="KW-0949">S-adenosyl-L-methionine</keyword>
<accession>A0A1H2RKU6</accession>
<dbReference type="Proteomes" id="UP000198500">
    <property type="component" value="Unassembled WGS sequence"/>
</dbReference>
<comment type="function">
    <text evidence="1">Catalyzes the methylation of 5-carboxymethoxyuridine (cmo5U) to form 5-methoxycarbonylmethoxyuridine (mcmo5U) at position 34 in tRNAs.</text>
</comment>
<keyword evidence="1" id="KW-0819">tRNA processing</keyword>
<sequence>MVSRSTSAAVLSPDGDRHFDDLVDKFADSLYGRTRGALRLAMLDHLLPRMLSLDSQPVLEVGAGLGQMATWFADRGHDVTVTEPAGAMLSRARQHSEGKATDYVQASLQCLPALTPGPWSLIVCHAVLEWLAEPRTALSTLNELLAPGGQVSLMVFNRDALRFSNVLKGNWDKVQQDDLAGKGRGRRLTPISPLTHAQITRWSAEEGLTVESVAGIRVFSDYCGVSSGSPDTYDRLLALEQQYCQCEPHWRLGRYLLYTLRKPREINDEGTA</sequence>